<evidence type="ECO:0000256" key="7">
    <source>
        <dbReference type="SAM" id="Phobius"/>
    </source>
</evidence>
<feature type="transmembrane region" description="Helical" evidence="7">
    <location>
        <begin position="377"/>
        <end position="397"/>
    </location>
</feature>
<keyword evidence="2" id="KW-0813">Transport</keyword>
<evidence type="ECO:0000256" key="3">
    <source>
        <dbReference type="ARBA" id="ARBA00022475"/>
    </source>
</evidence>
<keyword evidence="5 7" id="KW-1133">Transmembrane helix</keyword>
<dbReference type="AlphaFoldDB" id="A0A848H3R1"/>
<keyword evidence="4 7" id="KW-0812">Transmembrane</keyword>
<feature type="transmembrane region" description="Helical" evidence="7">
    <location>
        <begin position="313"/>
        <end position="336"/>
    </location>
</feature>
<feature type="transmembrane region" description="Helical" evidence="7">
    <location>
        <begin position="92"/>
        <end position="125"/>
    </location>
</feature>
<feature type="transmembrane region" description="Helical" evidence="7">
    <location>
        <begin position="259"/>
        <end position="281"/>
    </location>
</feature>
<dbReference type="PROSITE" id="PS50850">
    <property type="entry name" value="MFS"/>
    <property type="match status" value="1"/>
</dbReference>
<feature type="transmembrane region" description="Helical" evidence="7">
    <location>
        <begin position="288"/>
        <end position="307"/>
    </location>
</feature>
<evidence type="ECO:0000256" key="2">
    <source>
        <dbReference type="ARBA" id="ARBA00022448"/>
    </source>
</evidence>
<sequence>MNLPNGTFRSLRGFNYRVWWGGALVSNIGTWMQRTAQDWIVLTELTHHDAAAVGIVMGLQFGPQFVLLPFTGYVADRFDKRKLLMATQSAQGLLALGLGLLTLAGWVHLWHVYVFALLLGCVSAFDAPARQTFVSQLVGDEHLSNAVALNSTSFNAARMIGPAVAGLMIAGVGTGVVFVLNALSFGAVLCSLRMLRPHEFHERASGPARRGGLVDGFRHAWEQPDLRTVLVMFFLIGTFGINFPIYISAMSVSVFHVGAGQFGLLTSAMAIGSVTGALLSAQREKPRMAWLLSGALAFGTALTAAAVMPSYALFAVALFFVGLSTQTFTTTAHGAAQLWSDPSLRGRVIAIVMAVSVGGTPLGAPLLGMIANHFGPRWSLVAGGASGFLALLVGLHGRARYSRLQTR</sequence>
<feature type="transmembrane region" description="Helical" evidence="7">
    <location>
        <begin position="348"/>
        <end position="371"/>
    </location>
</feature>
<evidence type="ECO:0000256" key="6">
    <source>
        <dbReference type="ARBA" id="ARBA00023136"/>
    </source>
</evidence>
<evidence type="ECO:0000256" key="5">
    <source>
        <dbReference type="ARBA" id="ARBA00022989"/>
    </source>
</evidence>
<protein>
    <submittedName>
        <fullName evidence="9">MFS transporter</fullName>
    </submittedName>
</protein>
<evidence type="ECO:0000256" key="1">
    <source>
        <dbReference type="ARBA" id="ARBA00004651"/>
    </source>
</evidence>
<feature type="transmembrane region" description="Helical" evidence="7">
    <location>
        <begin position="50"/>
        <end position="71"/>
    </location>
</feature>
<organism evidence="9 10">
    <name type="scientific">Ramlibacter agri</name>
    <dbReference type="NCBI Taxonomy" id="2728837"/>
    <lineage>
        <taxon>Bacteria</taxon>
        <taxon>Pseudomonadati</taxon>
        <taxon>Pseudomonadota</taxon>
        <taxon>Betaproteobacteria</taxon>
        <taxon>Burkholderiales</taxon>
        <taxon>Comamonadaceae</taxon>
        <taxon>Ramlibacter</taxon>
    </lineage>
</organism>
<name>A0A848H3R1_9BURK</name>
<dbReference type="PANTHER" id="PTHR23513:SF11">
    <property type="entry name" value="STAPHYLOFERRIN A TRANSPORTER"/>
    <property type="match status" value="1"/>
</dbReference>
<keyword evidence="3" id="KW-1003">Cell membrane</keyword>
<gene>
    <name evidence="9" type="ORF">HHL11_11410</name>
</gene>
<dbReference type="CDD" id="cd06173">
    <property type="entry name" value="MFS_MefA_like"/>
    <property type="match status" value="1"/>
</dbReference>
<comment type="subcellular location">
    <subcellularLocation>
        <location evidence="1">Cell membrane</location>
        <topology evidence="1">Multi-pass membrane protein</topology>
    </subcellularLocation>
</comment>
<dbReference type="EMBL" id="JABBFX010000001">
    <property type="protein sequence ID" value="NML44362.1"/>
    <property type="molecule type" value="Genomic_DNA"/>
</dbReference>
<dbReference type="SUPFAM" id="SSF103473">
    <property type="entry name" value="MFS general substrate transporter"/>
    <property type="match status" value="1"/>
</dbReference>
<evidence type="ECO:0000259" key="8">
    <source>
        <dbReference type="PROSITE" id="PS50850"/>
    </source>
</evidence>
<dbReference type="GO" id="GO:0022857">
    <property type="term" value="F:transmembrane transporter activity"/>
    <property type="evidence" value="ECO:0007669"/>
    <property type="project" value="InterPro"/>
</dbReference>
<comment type="caution">
    <text evidence="9">The sequence shown here is derived from an EMBL/GenBank/DDBJ whole genome shotgun (WGS) entry which is preliminary data.</text>
</comment>
<keyword evidence="10" id="KW-1185">Reference proteome</keyword>
<feature type="transmembrane region" description="Helical" evidence="7">
    <location>
        <begin position="228"/>
        <end position="247"/>
    </location>
</feature>
<accession>A0A848H3R1</accession>
<dbReference type="InterPro" id="IPR036259">
    <property type="entry name" value="MFS_trans_sf"/>
</dbReference>
<dbReference type="Pfam" id="PF05977">
    <property type="entry name" value="MFS_3"/>
    <property type="match status" value="1"/>
</dbReference>
<evidence type="ECO:0000256" key="4">
    <source>
        <dbReference type="ARBA" id="ARBA00022692"/>
    </source>
</evidence>
<evidence type="ECO:0000313" key="9">
    <source>
        <dbReference type="EMBL" id="NML44362.1"/>
    </source>
</evidence>
<keyword evidence="6 7" id="KW-0472">Membrane</keyword>
<dbReference type="InterPro" id="IPR010290">
    <property type="entry name" value="TM_effector"/>
</dbReference>
<dbReference type="Gene3D" id="1.20.1250.20">
    <property type="entry name" value="MFS general substrate transporter like domains"/>
    <property type="match status" value="1"/>
</dbReference>
<dbReference type="Proteomes" id="UP000541185">
    <property type="component" value="Unassembled WGS sequence"/>
</dbReference>
<feature type="transmembrane region" description="Helical" evidence="7">
    <location>
        <begin position="163"/>
        <end position="190"/>
    </location>
</feature>
<dbReference type="InterPro" id="IPR020846">
    <property type="entry name" value="MFS_dom"/>
</dbReference>
<dbReference type="PANTHER" id="PTHR23513">
    <property type="entry name" value="INTEGRAL MEMBRANE EFFLUX PROTEIN-RELATED"/>
    <property type="match status" value="1"/>
</dbReference>
<evidence type="ECO:0000313" key="10">
    <source>
        <dbReference type="Proteomes" id="UP000541185"/>
    </source>
</evidence>
<feature type="domain" description="Major facilitator superfamily (MFS) profile" evidence="8">
    <location>
        <begin position="159"/>
        <end position="407"/>
    </location>
</feature>
<reference evidence="9 10" key="1">
    <citation type="submission" date="2020-04" db="EMBL/GenBank/DDBJ databases">
        <title>Ramlibacter sp. G-1-2-2 isolated from soil.</title>
        <authorList>
            <person name="Dahal R.H."/>
        </authorList>
    </citation>
    <scope>NUCLEOTIDE SEQUENCE [LARGE SCALE GENOMIC DNA]</scope>
    <source>
        <strain evidence="9 10">G-1-2-2</strain>
    </source>
</reference>
<proteinExistence type="predicted"/>
<dbReference type="GO" id="GO:0005886">
    <property type="term" value="C:plasma membrane"/>
    <property type="evidence" value="ECO:0007669"/>
    <property type="project" value="UniProtKB-SubCell"/>
</dbReference>